<organism evidence="2 3">
    <name type="scientific">Rickenella mellea</name>
    <dbReference type="NCBI Taxonomy" id="50990"/>
    <lineage>
        <taxon>Eukaryota</taxon>
        <taxon>Fungi</taxon>
        <taxon>Dikarya</taxon>
        <taxon>Basidiomycota</taxon>
        <taxon>Agaricomycotina</taxon>
        <taxon>Agaricomycetes</taxon>
        <taxon>Hymenochaetales</taxon>
        <taxon>Rickenellaceae</taxon>
        <taxon>Rickenella</taxon>
    </lineage>
</organism>
<feature type="compositionally biased region" description="Polar residues" evidence="1">
    <location>
        <begin position="328"/>
        <end position="339"/>
    </location>
</feature>
<feature type="region of interest" description="Disordered" evidence="1">
    <location>
        <begin position="328"/>
        <end position="362"/>
    </location>
</feature>
<feature type="compositionally biased region" description="Polar residues" evidence="1">
    <location>
        <begin position="125"/>
        <end position="136"/>
    </location>
</feature>
<protein>
    <submittedName>
        <fullName evidence="2">Uncharacterized protein</fullName>
    </submittedName>
</protein>
<evidence type="ECO:0000256" key="1">
    <source>
        <dbReference type="SAM" id="MobiDB-lite"/>
    </source>
</evidence>
<gene>
    <name evidence="2" type="ORF">BD410DRAFT_788150</name>
</gene>
<sequence>MPKMPISLDFDISLPSEHLSSAEEDLSEASFFLKKSKDNDSVKADFARRIDKAQEKLEIEKGKIWSFGSKQLAKEAKDLRQTISMRHIDSFPNSTPSSSIATETGDAGGNSDTKDCPSGPGRYPQSPSCPSQNTHANSPDVCMIGVENQTQNAYPSSSLHPSSWEEARSAIHNLRQSGQTDLAFNRRHSMVQLPLAHSGRAVLARSKSARLATPRLESLSPSGANPWDGRSNHYDTNSPGNYFVGGFWFPPHDYIRASGLHPHATNAAAFLEPTYYQHQTALFPSSPLTPKLRPSEHAALPHSPISPLPGPSYALYQPPEPCFRYSTSTVELSDDSQITFEEHLQDTDEKHPPPPPPPYTPY</sequence>
<reference evidence="2 3" key="1">
    <citation type="submission" date="2018-06" db="EMBL/GenBank/DDBJ databases">
        <title>A transcriptomic atlas of mushroom development highlights an independent origin of complex multicellularity.</title>
        <authorList>
            <consortium name="DOE Joint Genome Institute"/>
            <person name="Krizsan K."/>
            <person name="Almasi E."/>
            <person name="Merenyi Z."/>
            <person name="Sahu N."/>
            <person name="Viragh M."/>
            <person name="Koszo T."/>
            <person name="Mondo S."/>
            <person name="Kiss B."/>
            <person name="Balint B."/>
            <person name="Kues U."/>
            <person name="Barry K."/>
            <person name="Hegedus J.C."/>
            <person name="Henrissat B."/>
            <person name="Johnson J."/>
            <person name="Lipzen A."/>
            <person name="Ohm R."/>
            <person name="Nagy I."/>
            <person name="Pangilinan J."/>
            <person name="Yan J."/>
            <person name="Xiong Y."/>
            <person name="Grigoriev I.V."/>
            <person name="Hibbett D.S."/>
            <person name="Nagy L.G."/>
        </authorList>
    </citation>
    <scope>NUCLEOTIDE SEQUENCE [LARGE SCALE GENOMIC DNA]</scope>
    <source>
        <strain evidence="2 3">SZMC22713</strain>
    </source>
</reference>
<keyword evidence="3" id="KW-1185">Reference proteome</keyword>
<feature type="compositionally biased region" description="Polar residues" evidence="1">
    <location>
        <begin position="91"/>
        <end position="102"/>
    </location>
</feature>
<dbReference type="EMBL" id="ML170173">
    <property type="protein sequence ID" value="TDL22811.1"/>
    <property type="molecule type" value="Genomic_DNA"/>
</dbReference>
<evidence type="ECO:0000313" key="3">
    <source>
        <dbReference type="Proteomes" id="UP000294933"/>
    </source>
</evidence>
<name>A0A4Y7Q660_9AGAM</name>
<dbReference type="AlphaFoldDB" id="A0A4Y7Q660"/>
<feature type="compositionally biased region" description="Pro residues" evidence="1">
    <location>
        <begin position="353"/>
        <end position="362"/>
    </location>
</feature>
<evidence type="ECO:0000313" key="2">
    <source>
        <dbReference type="EMBL" id="TDL22811.1"/>
    </source>
</evidence>
<feature type="compositionally biased region" description="Basic and acidic residues" evidence="1">
    <location>
        <begin position="340"/>
        <end position="352"/>
    </location>
</feature>
<dbReference type="Proteomes" id="UP000294933">
    <property type="component" value="Unassembled WGS sequence"/>
</dbReference>
<feature type="region of interest" description="Disordered" evidence="1">
    <location>
        <begin position="87"/>
        <end position="136"/>
    </location>
</feature>
<proteinExistence type="predicted"/>
<accession>A0A4Y7Q660</accession>
<dbReference type="VEuPathDB" id="FungiDB:BD410DRAFT_788150"/>